<proteinExistence type="predicted"/>
<dbReference type="EMBL" id="JASCZI010181345">
    <property type="protein sequence ID" value="MED6182254.1"/>
    <property type="molecule type" value="Genomic_DNA"/>
</dbReference>
<reference evidence="2 3" key="1">
    <citation type="journal article" date="2023" name="Plants (Basel)">
        <title>Bridging the Gap: Combining Genomics and Transcriptomics Approaches to Understand Stylosanthes scabra, an Orphan Legume from the Brazilian Caatinga.</title>
        <authorList>
            <person name="Ferreira-Neto J.R.C."/>
            <person name="da Silva M.D."/>
            <person name="Binneck E."/>
            <person name="de Melo N.F."/>
            <person name="da Silva R.H."/>
            <person name="de Melo A.L.T.M."/>
            <person name="Pandolfi V."/>
            <person name="Bustamante F.O."/>
            <person name="Brasileiro-Vidal A.C."/>
            <person name="Benko-Iseppon A.M."/>
        </authorList>
    </citation>
    <scope>NUCLEOTIDE SEQUENCE [LARGE SCALE GENOMIC DNA]</scope>
    <source>
        <tissue evidence="2">Leaves</tissue>
    </source>
</reference>
<keyword evidence="3" id="KW-1185">Reference proteome</keyword>
<evidence type="ECO:0000313" key="2">
    <source>
        <dbReference type="EMBL" id="MED6182254.1"/>
    </source>
</evidence>
<organism evidence="2 3">
    <name type="scientific">Stylosanthes scabra</name>
    <dbReference type="NCBI Taxonomy" id="79078"/>
    <lineage>
        <taxon>Eukaryota</taxon>
        <taxon>Viridiplantae</taxon>
        <taxon>Streptophyta</taxon>
        <taxon>Embryophyta</taxon>
        <taxon>Tracheophyta</taxon>
        <taxon>Spermatophyta</taxon>
        <taxon>Magnoliopsida</taxon>
        <taxon>eudicotyledons</taxon>
        <taxon>Gunneridae</taxon>
        <taxon>Pentapetalae</taxon>
        <taxon>rosids</taxon>
        <taxon>fabids</taxon>
        <taxon>Fabales</taxon>
        <taxon>Fabaceae</taxon>
        <taxon>Papilionoideae</taxon>
        <taxon>50 kb inversion clade</taxon>
        <taxon>dalbergioids sensu lato</taxon>
        <taxon>Dalbergieae</taxon>
        <taxon>Pterocarpus clade</taxon>
        <taxon>Stylosanthes</taxon>
    </lineage>
</organism>
<dbReference type="Proteomes" id="UP001341840">
    <property type="component" value="Unassembled WGS sequence"/>
</dbReference>
<feature type="compositionally biased region" description="Low complexity" evidence="1">
    <location>
        <begin position="124"/>
        <end position="150"/>
    </location>
</feature>
<sequence>MDIDDFLSSGFDRFTSGRGVDIFSFKYESLSVIPKARDNNTKEASPIISFDKIRNLQSQQILLGILKVHAHSVHDSSFQEPLTLLTTNQRNYLPSESSVNWIRRSLTEQRRLSPSPSDLALRQSNLPPISSVSSSRPFNSHPQRPSSLLHTLPPPIIPTVALTFHWTPVRSTKVLTEKRSISSLSSHRTKIGSDKPSVHQATILIFCQLFCYPYHSRSTLMRTTRILGHRKLLGHPPLQQNRRRLCCYSLVNF</sequence>
<gene>
    <name evidence="2" type="ORF">PIB30_026909</name>
</gene>
<evidence type="ECO:0000256" key="1">
    <source>
        <dbReference type="SAM" id="MobiDB-lite"/>
    </source>
</evidence>
<evidence type="ECO:0000313" key="3">
    <source>
        <dbReference type="Proteomes" id="UP001341840"/>
    </source>
</evidence>
<accession>A0ABU6W906</accession>
<feature type="region of interest" description="Disordered" evidence="1">
    <location>
        <begin position="113"/>
        <end position="150"/>
    </location>
</feature>
<comment type="caution">
    <text evidence="2">The sequence shown here is derived from an EMBL/GenBank/DDBJ whole genome shotgun (WGS) entry which is preliminary data.</text>
</comment>
<name>A0ABU6W906_9FABA</name>
<protein>
    <submittedName>
        <fullName evidence="2">Uncharacterized protein</fullName>
    </submittedName>
</protein>